<evidence type="ECO:0000256" key="1">
    <source>
        <dbReference type="ARBA" id="ARBA00004141"/>
    </source>
</evidence>
<dbReference type="STRING" id="45351.A7SPR1"/>
<evidence type="ECO:0000256" key="4">
    <source>
        <dbReference type="ARBA" id="ARBA00023136"/>
    </source>
</evidence>
<feature type="transmembrane region" description="Helical" evidence="5">
    <location>
        <begin position="79"/>
        <end position="100"/>
    </location>
</feature>
<dbReference type="KEGG" id="nve:5505628"/>
<feature type="transmembrane region" description="Helical" evidence="5">
    <location>
        <begin position="258"/>
        <end position="278"/>
    </location>
</feature>
<feature type="transmembrane region" description="Helical" evidence="5">
    <location>
        <begin position="224"/>
        <end position="246"/>
    </location>
</feature>
<feature type="transmembrane region" description="Helical" evidence="5">
    <location>
        <begin position="192"/>
        <end position="212"/>
    </location>
</feature>
<dbReference type="PANTHER" id="PTHR11040:SF140">
    <property type="entry name" value="ZRT (ZRT), IRT- (IRT-) LIKE PROTEIN TRANSPORTER"/>
    <property type="match status" value="1"/>
</dbReference>
<evidence type="ECO:0000313" key="7">
    <source>
        <dbReference type="Proteomes" id="UP000001593"/>
    </source>
</evidence>
<evidence type="ECO:0008006" key="8">
    <source>
        <dbReference type="Google" id="ProtNLM"/>
    </source>
</evidence>
<feature type="transmembrane region" description="Helical" evidence="5">
    <location>
        <begin position="290"/>
        <end position="309"/>
    </location>
</feature>
<feature type="transmembrane region" description="Helical" evidence="5">
    <location>
        <begin position="38"/>
        <end position="59"/>
    </location>
</feature>
<sequence>MEDLVVKIIVIIGLFCITLICGILPYKIGHGGRRRQQALSLCNCFAAGVFFATSFLDLLPMIREKFKQAFAEANITSPFPIPEFTTCFGFFVVLIVEQVVHSCHKKARFFHGHSHVETTAPLLGTPPQNGYGNKERSEDSFTPLNERAHQINSQELAEVDSTLRTYILVVALSLHSIFEGLALGLLVEVDRLVQIAAAVVIHKSIIAFSMGVSMVKHDMPLRVIVNASFLFSAMGPLGIGIGIAVLKESTHFSSNLSSAILQGIANGTFIYVTFFEILQNELKGHGKKLLKLLFMVIGFSVVCGLLYFANYMERKPHPVLPHTTVATNGLGYIPYF</sequence>
<comment type="subcellular location">
    <subcellularLocation>
        <location evidence="1">Membrane</location>
        <topology evidence="1">Multi-pass membrane protein</topology>
    </subcellularLocation>
</comment>
<protein>
    <recommendedName>
        <fullName evidence="8">Zinc transporter ZIP1</fullName>
    </recommendedName>
</protein>
<dbReference type="OrthoDB" id="448280at2759"/>
<keyword evidence="4 5" id="KW-0472">Membrane</keyword>
<feature type="transmembrane region" description="Helical" evidence="5">
    <location>
        <begin position="6"/>
        <end position="26"/>
    </location>
</feature>
<evidence type="ECO:0000256" key="3">
    <source>
        <dbReference type="ARBA" id="ARBA00022989"/>
    </source>
</evidence>
<gene>
    <name evidence="6" type="ORF">NEMVEDRAFT_v1g192163</name>
</gene>
<dbReference type="PANTHER" id="PTHR11040">
    <property type="entry name" value="ZINC/IRON TRANSPORTER"/>
    <property type="match status" value="1"/>
</dbReference>
<dbReference type="InterPro" id="IPR003689">
    <property type="entry name" value="ZIP"/>
</dbReference>
<dbReference type="AlphaFoldDB" id="A7SPR1"/>
<dbReference type="HOGENOM" id="CLU_040462_0_1_1"/>
<dbReference type="InParanoid" id="A7SPR1"/>
<dbReference type="Pfam" id="PF02535">
    <property type="entry name" value="Zip"/>
    <property type="match status" value="1"/>
</dbReference>
<dbReference type="Proteomes" id="UP000001593">
    <property type="component" value="Unassembled WGS sequence"/>
</dbReference>
<dbReference type="GO" id="GO:0071577">
    <property type="term" value="P:zinc ion transmembrane transport"/>
    <property type="evidence" value="ECO:0000318"/>
    <property type="project" value="GO_Central"/>
</dbReference>
<evidence type="ECO:0000313" key="6">
    <source>
        <dbReference type="EMBL" id="EDO34311.1"/>
    </source>
</evidence>
<dbReference type="GO" id="GO:0005385">
    <property type="term" value="F:zinc ion transmembrane transporter activity"/>
    <property type="evidence" value="ECO:0000318"/>
    <property type="project" value="GO_Central"/>
</dbReference>
<keyword evidence="3 5" id="KW-1133">Transmembrane helix</keyword>
<evidence type="ECO:0000256" key="2">
    <source>
        <dbReference type="ARBA" id="ARBA00022692"/>
    </source>
</evidence>
<dbReference type="GO" id="GO:0005886">
    <property type="term" value="C:plasma membrane"/>
    <property type="evidence" value="ECO:0000318"/>
    <property type="project" value="GO_Central"/>
</dbReference>
<feature type="transmembrane region" description="Helical" evidence="5">
    <location>
        <begin position="166"/>
        <end position="186"/>
    </location>
</feature>
<dbReference type="eggNOG" id="KOG1558">
    <property type="taxonomic scope" value="Eukaryota"/>
</dbReference>
<organism evidence="6 7">
    <name type="scientific">Nematostella vectensis</name>
    <name type="common">Starlet sea anemone</name>
    <dbReference type="NCBI Taxonomy" id="45351"/>
    <lineage>
        <taxon>Eukaryota</taxon>
        <taxon>Metazoa</taxon>
        <taxon>Cnidaria</taxon>
        <taxon>Anthozoa</taxon>
        <taxon>Hexacorallia</taxon>
        <taxon>Actiniaria</taxon>
        <taxon>Edwardsiidae</taxon>
        <taxon>Nematostella</taxon>
    </lineage>
</organism>
<evidence type="ECO:0000256" key="5">
    <source>
        <dbReference type="SAM" id="Phobius"/>
    </source>
</evidence>
<dbReference type="PhylomeDB" id="A7SPR1"/>
<dbReference type="EMBL" id="DS469736">
    <property type="protein sequence ID" value="EDO34311.1"/>
    <property type="molecule type" value="Genomic_DNA"/>
</dbReference>
<name>A7SPR1_NEMVE</name>
<dbReference type="OMA" id="SIAQYKW"/>
<keyword evidence="7" id="KW-1185">Reference proteome</keyword>
<reference evidence="6 7" key="1">
    <citation type="journal article" date="2007" name="Science">
        <title>Sea anemone genome reveals ancestral eumetazoan gene repertoire and genomic organization.</title>
        <authorList>
            <person name="Putnam N.H."/>
            <person name="Srivastava M."/>
            <person name="Hellsten U."/>
            <person name="Dirks B."/>
            <person name="Chapman J."/>
            <person name="Salamov A."/>
            <person name="Terry A."/>
            <person name="Shapiro H."/>
            <person name="Lindquist E."/>
            <person name="Kapitonov V.V."/>
            <person name="Jurka J."/>
            <person name="Genikhovich G."/>
            <person name="Grigoriev I.V."/>
            <person name="Lucas S.M."/>
            <person name="Steele R.E."/>
            <person name="Finnerty J.R."/>
            <person name="Technau U."/>
            <person name="Martindale M.Q."/>
            <person name="Rokhsar D.S."/>
        </authorList>
    </citation>
    <scope>NUCLEOTIDE SEQUENCE [LARGE SCALE GENOMIC DNA]</scope>
    <source>
        <strain evidence="7">CH2 X CH6</strain>
    </source>
</reference>
<proteinExistence type="predicted"/>
<keyword evidence="2 5" id="KW-0812">Transmembrane</keyword>
<accession>A7SPR1</accession>